<dbReference type="RefSeq" id="WP_189760541.1">
    <property type="nucleotide sequence ID" value="NZ_CAWPOQ010000346.1"/>
</dbReference>
<organism evidence="6 7">
    <name type="scientific">Xenorhabdus griffiniae</name>
    <dbReference type="NCBI Taxonomy" id="351672"/>
    <lineage>
        <taxon>Bacteria</taxon>
        <taxon>Pseudomonadati</taxon>
        <taxon>Pseudomonadota</taxon>
        <taxon>Gammaproteobacteria</taxon>
        <taxon>Enterobacterales</taxon>
        <taxon>Morganellaceae</taxon>
        <taxon>Xenorhabdus</taxon>
    </lineage>
</organism>
<dbReference type="PROSITE" id="PS52004">
    <property type="entry name" value="KS3_2"/>
    <property type="match status" value="1"/>
</dbReference>
<dbReference type="InterPro" id="IPR014030">
    <property type="entry name" value="Ketoacyl_synth_N"/>
</dbReference>
<keyword evidence="3 4" id="KW-0808">Transferase</keyword>
<evidence type="ECO:0000256" key="2">
    <source>
        <dbReference type="ARBA" id="ARBA00008467"/>
    </source>
</evidence>
<gene>
    <name evidence="6" type="ORF">QL112_002770</name>
</gene>
<dbReference type="Pfam" id="PF02801">
    <property type="entry name" value="Ketoacyl-synt_C"/>
    <property type="match status" value="1"/>
</dbReference>
<evidence type="ECO:0000259" key="5">
    <source>
        <dbReference type="PROSITE" id="PS52004"/>
    </source>
</evidence>
<dbReference type="InterPro" id="IPR016039">
    <property type="entry name" value="Thiolase-like"/>
</dbReference>
<dbReference type="GeneID" id="88854445"/>
<evidence type="ECO:0000256" key="3">
    <source>
        <dbReference type="ARBA" id="ARBA00022679"/>
    </source>
</evidence>
<dbReference type="EMBL" id="CP133647">
    <property type="protein sequence ID" value="WNH02674.1"/>
    <property type="molecule type" value="Genomic_DNA"/>
</dbReference>
<dbReference type="Gene3D" id="3.40.47.10">
    <property type="match status" value="1"/>
</dbReference>
<name>A0ABY9XJ95_9GAMM</name>
<feature type="domain" description="Ketosynthase family 3 (KS3)" evidence="5">
    <location>
        <begin position="1"/>
        <end position="384"/>
    </location>
</feature>
<evidence type="ECO:0000256" key="4">
    <source>
        <dbReference type="RuleBase" id="RU003694"/>
    </source>
</evidence>
<keyword evidence="7" id="KW-1185">Reference proteome</keyword>
<dbReference type="SMART" id="SM00825">
    <property type="entry name" value="PKS_KS"/>
    <property type="match status" value="1"/>
</dbReference>
<dbReference type="PANTHER" id="PTHR11712:SF336">
    <property type="entry name" value="3-OXOACYL-[ACYL-CARRIER-PROTEIN] SYNTHASE, MITOCHONDRIAL"/>
    <property type="match status" value="1"/>
</dbReference>
<accession>A0ABY9XJ95</accession>
<evidence type="ECO:0000256" key="1">
    <source>
        <dbReference type="ARBA" id="ARBA00005194"/>
    </source>
</evidence>
<dbReference type="PANTHER" id="PTHR11712">
    <property type="entry name" value="POLYKETIDE SYNTHASE-RELATED"/>
    <property type="match status" value="1"/>
</dbReference>
<dbReference type="Pfam" id="PF00109">
    <property type="entry name" value="ketoacyl-synt"/>
    <property type="match status" value="1"/>
</dbReference>
<dbReference type="InterPro" id="IPR000794">
    <property type="entry name" value="Beta-ketoacyl_synthase"/>
</dbReference>
<dbReference type="InterPro" id="IPR020841">
    <property type="entry name" value="PKS_Beta-ketoAc_synthase_dom"/>
</dbReference>
<proteinExistence type="inferred from homology"/>
<dbReference type="Proteomes" id="UP001300348">
    <property type="component" value="Chromosome"/>
</dbReference>
<evidence type="ECO:0000313" key="6">
    <source>
        <dbReference type="EMBL" id="WNH02674.1"/>
    </source>
</evidence>
<protein>
    <submittedName>
        <fullName evidence="6">Beta-ketoacyl synthase N-terminal-like domain-containing protein</fullName>
    </submittedName>
</protein>
<comment type="pathway">
    <text evidence="1">Lipid metabolism; fatty acid biosynthesis.</text>
</comment>
<reference evidence="6 7" key="1">
    <citation type="journal article" date="2023" name="Access Microbiol">
        <title>The genome of a steinernematid-associated Pseudomonas piscis bacterium encodes the biosynthesis of insect toxins.</title>
        <authorList>
            <person name="Awori R.M."/>
            <person name="Hendre P."/>
            <person name="Amugune N.O."/>
        </authorList>
    </citation>
    <scope>NUCLEOTIDE SEQUENCE [LARGE SCALE GENOMIC DNA]</scope>
    <source>
        <strain evidence="6 7">97</strain>
    </source>
</reference>
<evidence type="ECO:0000313" key="7">
    <source>
        <dbReference type="Proteomes" id="UP001300348"/>
    </source>
</evidence>
<dbReference type="InterPro" id="IPR014031">
    <property type="entry name" value="Ketoacyl_synth_C"/>
</dbReference>
<dbReference type="SUPFAM" id="SSF53901">
    <property type="entry name" value="Thiolase-like"/>
    <property type="match status" value="1"/>
</dbReference>
<comment type="similarity">
    <text evidence="2 4">Belongs to the thiolase-like superfamily. Beta-ketoacyl-ACP synthases family.</text>
</comment>
<sequence length="385" mass="41572">MHKVYVTGLGALTPFGEGVEVLWEALKEKRECFTPQPSFYPTMKGQFLAGRIPAELKLSLRSRFGDLPDSSLYALTAVEEAITHAGLSKGHELFRHAAVFAGNNEAQADILDESVEGDDSRWRRYGYSGYNVATDIRQFIRLSGPAMVVHNTCASANVALETALDAMRTGVITTAIVGAADAFSLKVWSGFYMLNALGVERCRPFSSKRRFITISEGAAFLILQREDTLLPGQKPLAELVAVASNNDARHPTNPDRARVQNCHEKVLKSAGLHAEDVDVIYAHGTGTKANDAVEAGIFSDAYPHARITAIKGTTGHMMATAGATGAVASCLTLVKQQVPPTNTTDTEFDFNLITDGPDNSRPVRVVQNNAFGFGGNNAISLFRLP</sequence>